<proteinExistence type="predicted"/>
<keyword evidence="2" id="KW-1185">Reference proteome</keyword>
<dbReference type="Proteomes" id="UP000826656">
    <property type="component" value="Unassembled WGS sequence"/>
</dbReference>
<protein>
    <recommendedName>
        <fullName evidence="3">Late blight resistance protein</fullName>
    </recommendedName>
</protein>
<reference evidence="1 2" key="1">
    <citation type="journal article" date="2021" name="bioRxiv">
        <title>Chromosome-scale and haplotype-resolved genome assembly of a tetraploid potato cultivar.</title>
        <authorList>
            <person name="Sun H."/>
            <person name="Jiao W.-B."/>
            <person name="Krause K."/>
            <person name="Campoy J.A."/>
            <person name="Goel M."/>
            <person name="Folz-Donahue K."/>
            <person name="Kukat C."/>
            <person name="Huettel B."/>
            <person name="Schneeberger K."/>
        </authorList>
    </citation>
    <scope>NUCLEOTIDE SEQUENCE [LARGE SCALE GENOMIC DNA]</scope>
    <source>
        <strain evidence="1">SolTubOtavaFocal</strain>
        <tissue evidence="1">Leaves</tissue>
    </source>
</reference>
<accession>A0ABQ7U8T0</accession>
<comment type="caution">
    <text evidence="1">The sequence shown here is derived from an EMBL/GenBank/DDBJ whole genome shotgun (WGS) entry which is preliminary data.</text>
</comment>
<sequence>MQEVQGHEEYTQDKKETYDQVNEGAMVVADLKNEDVLPLAFQKDNQNEETDIDGEYMYKGNLNQTIATAAIQRDLSPTKIGKMKDHHTK</sequence>
<evidence type="ECO:0000313" key="1">
    <source>
        <dbReference type="EMBL" id="KAH0742868.1"/>
    </source>
</evidence>
<organism evidence="1 2">
    <name type="scientific">Solanum tuberosum</name>
    <name type="common">Potato</name>
    <dbReference type="NCBI Taxonomy" id="4113"/>
    <lineage>
        <taxon>Eukaryota</taxon>
        <taxon>Viridiplantae</taxon>
        <taxon>Streptophyta</taxon>
        <taxon>Embryophyta</taxon>
        <taxon>Tracheophyta</taxon>
        <taxon>Spermatophyta</taxon>
        <taxon>Magnoliopsida</taxon>
        <taxon>eudicotyledons</taxon>
        <taxon>Gunneridae</taxon>
        <taxon>Pentapetalae</taxon>
        <taxon>asterids</taxon>
        <taxon>lamiids</taxon>
        <taxon>Solanales</taxon>
        <taxon>Solanaceae</taxon>
        <taxon>Solanoideae</taxon>
        <taxon>Solaneae</taxon>
        <taxon>Solanum</taxon>
    </lineage>
</organism>
<gene>
    <name evidence="1" type="ORF">KY290_030861</name>
</gene>
<evidence type="ECO:0008006" key="3">
    <source>
        <dbReference type="Google" id="ProtNLM"/>
    </source>
</evidence>
<name>A0ABQ7U8T0_SOLTU</name>
<evidence type="ECO:0000313" key="2">
    <source>
        <dbReference type="Proteomes" id="UP000826656"/>
    </source>
</evidence>
<dbReference type="EMBL" id="JAIVGD010000023">
    <property type="protein sequence ID" value="KAH0742868.1"/>
    <property type="molecule type" value="Genomic_DNA"/>
</dbReference>